<reference evidence="2 3" key="1">
    <citation type="submission" date="2018-03" db="EMBL/GenBank/DDBJ databases">
        <title>Genomic Encyclopedia of Archaeal and Bacterial Type Strains, Phase II (KMG-II): from individual species to whole genera.</title>
        <authorList>
            <person name="Goeker M."/>
        </authorList>
    </citation>
    <scope>NUCLEOTIDE SEQUENCE [LARGE SCALE GENOMIC DNA]</scope>
    <source>
        <strain evidence="2 3">DSM 25027</strain>
    </source>
</reference>
<keyword evidence="3" id="KW-1185">Reference proteome</keyword>
<dbReference type="Proteomes" id="UP000237640">
    <property type="component" value="Unassembled WGS sequence"/>
</dbReference>
<proteinExistence type="predicted"/>
<evidence type="ECO:0000256" key="1">
    <source>
        <dbReference type="SAM" id="SignalP"/>
    </source>
</evidence>
<feature type="chain" id="PRO_5015746605" evidence="1">
    <location>
        <begin position="20"/>
        <end position="45"/>
    </location>
</feature>
<accession>A0A2T0MC66</accession>
<evidence type="ECO:0000313" key="2">
    <source>
        <dbReference type="EMBL" id="PRX55065.1"/>
    </source>
</evidence>
<dbReference type="EMBL" id="PVYX01000002">
    <property type="protein sequence ID" value="PRX55065.1"/>
    <property type="molecule type" value="Genomic_DNA"/>
</dbReference>
<organism evidence="2 3">
    <name type="scientific">Flagellimonas meridianipacifica</name>
    <dbReference type="NCBI Taxonomy" id="1080225"/>
    <lineage>
        <taxon>Bacteria</taxon>
        <taxon>Pseudomonadati</taxon>
        <taxon>Bacteroidota</taxon>
        <taxon>Flavobacteriia</taxon>
        <taxon>Flavobacteriales</taxon>
        <taxon>Flavobacteriaceae</taxon>
        <taxon>Flagellimonas</taxon>
    </lineage>
</organism>
<sequence length="45" mass="5036">MNTKKVFFGFLAIAFLAMTAVSTNIVDVDSLEEAPSIRKDQQIKF</sequence>
<name>A0A2T0MC66_9FLAO</name>
<dbReference type="AlphaFoldDB" id="A0A2T0MC66"/>
<dbReference type="RefSeq" id="WP_170068339.1">
    <property type="nucleotide sequence ID" value="NZ_PVYX01000002.1"/>
</dbReference>
<feature type="signal peptide" evidence="1">
    <location>
        <begin position="1"/>
        <end position="19"/>
    </location>
</feature>
<gene>
    <name evidence="2" type="ORF">CLV81_3471</name>
</gene>
<protein>
    <submittedName>
        <fullName evidence="2">Uncharacterized protein</fullName>
    </submittedName>
</protein>
<comment type="caution">
    <text evidence="2">The sequence shown here is derived from an EMBL/GenBank/DDBJ whole genome shotgun (WGS) entry which is preliminary data.</text>
</comment>
<evidence type="ECO:0000313" key="3">
    <source>
        <dbReference type="Proteomes" id="UP000237640"/>
    </source>
</evidence>
<keyword evidence="1" id="KW-0732">Signal</keyword>